<accession>A0A1G9LXT9</accession>
<dbReference type="RefSeq" id="WP_089684582.1">
    <property type="nucleotide sequence ID" value="NZ_FNFO01000007.1"/>
</dbReference>
<reference evidence="2 3" key="1">
    <citation type="submission" date="2016-10" db="EMBL/GenBank/DDBJ databases">
        <authorList>
            <person name="de Groot N.N."/>
        </authorList>
    </citation>
    <scope>NUCLEOTIDE SEQUENCE [LARGE SCALE GENOMIC DNA]</scope>
    <source>
        <strain evidence="2 3">DSM 25186</strain>
    </source>
</reference>
<evidence type="ECO:0000256" key="1">
    <source>
        <dbReference type="SAM" id="SignalP"/>
    </source>
</evidence>
<dbReference type="Proteomes" id="UP000198510">
    <property type="component" value="Unassembled WGS sequence"/>
</dbReference>
<evidence type="ECO:0008006" key="4">
    <source>
        <dbReference type="Google" id="ProtNLM"/>
    </source>
</evidence>
<feature type="chain" id="PRO_5011518255" description="Outer membrane protein beta-barrel domain-containing protein" evidence="1">
    <location>
        <begin position="22"/>
        <end position="245"/>
    </location>
</feature>
<dbReference type="STRING" id="1075417.SAMN05421823_107202"/>
<dbReference type="OrthoDB" id="941853at2"/>
<feature type="signal peptide" evidence="1">
    <location>
        <begin position="1"/>
        <end position="21"/>
    </location>
</feature>
<dbReference type="EMBL" id="FNFO01000007">
    <property type="protein sequence ID" value="SDL66799.1"/>
    <property type="molecule type" value="Genomic_DNA"/>
</dbReference>
<keyword evidence="1" id="KW-0732">Signal</keyword>
<organism evidence="2 3">
    <name type="scientific">Catalinimonas alkaloidigena</name>
    <dbReference type="NCBI Taxonomy" id="1075417"/>
    <lineage>
        <taxon>Bacteria</taxon>
        <taxon>Pseudomonadati</taxon>
        <taxon>Bacteroidota</taxon>
        <taxon>Cytophagia</taxon>
        <taxon>Cytophagales</taxon>
        <taxon>Catalimonadaceae</taxon>
        <taxon>Catalinimonas</taxon>
    </lineage>
</organism>
<name>A0A1G9LXT9_9BACT</name>
<evidence type="ECO:0000313" key="2">
    <source>
        <dbReference type="EMBL" id="SDL66799.1"/>
    </source>
</evidence>
<evidence type="ECO:0000313" key="3">
    <source>
        <dbReference type="Proteomes" id="UP000198510"/>
    </source>
</evidence>
<sequence length="245" mass="27661">MNRIFYLPLSILFFFSGNLFAQALADAEAGLVMPTYNDIRIPGDGGTLFDANEQLSTGLKVYYRFRAGYRFGDRHNVFLLFAPLQLTYTGAFRQPIAYMGSTFGPEEPTTLTYVFNSYRLTYRYDFIESDRIRAGAGLTAKIRDAYIDVAQEGLSARKSNVGFVPLINLYFNWRFAERFGLLVEGDGLASPQGRAFDFEVALPFQVTDQLTARIGYRFLEGGADNDEVYNFTLLQYGLGALSLRF</sequence>
<proteinExistence type="predicted"/>
<gene>
    <name evidence="2" type="ORF">SAMN05421823_107202</name>
</gene>
<keyword evidence="3" id="KW-1185">Reference proteome</keyword>
<protein>
    <recommendedName>
        <fullName evidence="4">Outer membrane protein beta-barrel domain-containing protein</fullName>
    </recommendedName>
</protein>
<dbReference type="AlphaFoldDB" id="A0A1G9LXT9"/>